<dbReference type="EC" id="3.5.1.14" evidence="3"/>
<keyword evidence="6" id="KW-0378">Hydrolase</keyword>
<keyword evidence="5 10" id="KW-0479">Metal-binding</keyword>
<evidence type="ECO:0000256" key="3">
    <source>
        <dbReference type="ARBA" id="ARBA00011913"/>
    </source>
</evidence>
<feature type="active site" description="Proton acceptor" evidence="9">
    <location>
        <position position="147"/>
    </location>
</feature>
<comment type="caution">
    <text evidence="13">The sequence shown here is derived from an EMBL/GenBank/DDBJ whole genome shotgun (WGS) entry which is preliminary data.</text>
</comment>
<dbReference type="Proteomes" id="UP000245591">
    <property type="component" value="Unassembled WGS sequence"/>
</dbReference>
<dbReference type="Pfam" id="PF01546">
    <property type="entry name" value="Peptidase_M20"/>
    <property type="match status" value="1"/>
</dbReference>
<dbReference type="PANTHER" id="PTHR45892">
    <property type="entry name" value="AMINOACYLASE-1"/>
    <property type="match status" value="1"/>
</dbReference>
<dbReference type="InterPro" id="IPR011650">
    <property type="entry name" value="Peptidase_M20_dimer"/>
</dbReference>
<dbReference type="PANTHER" id="PTHR45892:SF1">
    <property type="entry name" value="AMINOACYLASE-1"/>
    <property type="match status" value="1"/>
</dbReference>
<evidence type="ECO:0000256" key="7">
    <source>
        <dbReference type="ARBA" id="ARBA00022833"/>
    </source>
</evidence>
<accession>A0A2U1IYG5</accession>
<comment type="subcellular location">
    <subcellularLocation>
        <location evidence="1">Cytoplasm</location>
    </subcellularLocation>
</comment>
<proteinExistence type="inferred from homology"/>
<keyword evidence="4" id="KW-0963">Cytoplasm</keyword>
<evidence type="ECO:0000256" key="10">
    <source>
        <dbReference type="PIRSR" id="PIRSR036696-2"/>
    </source>
</evidence>
<dbReference type="InterPro" id="IPR002933">
    <property type="entry name" value="Peptidase_M20"/>
</dbReference>
<name>A0A2U1IYG5_SMIAN</name>
<keyword evidence="14" id="KW-1185">Reference proteome</keyword>
<feature type="binding site" evidence="10">
    <location>
        <position position="76"/>
    </location>
    <ligand>
        <name>Zn(2+)</name>
        <dbReference type="ChEBI" id="CHEBI:29105"/>
        <label>1</label>
    </ligand>
</feature>
<evidence type="ECO:0000256" key="5">
    <source>
        <dbReference type="ARBA" id="ARBA00022723"/>
    </source>
</evidence>
<feature type="binding site" evidence="10">
    <location>
        <position position="148"/>
    </location>
    <ligand>
        <name>Zn(2+)</name>
        <dbReference type="ChEBI" id="CHEBI:29105"/>
        <label>2</label>
    </ligand>
</feature>
<evidence type="ECO:0000259" key="11">
    <source>
        <dbReference type="Pfam" id="PF07687"/>
    </source>
</evidence>
<dbReference type="SUPFAM" id="SSF55031">
    <property type="entry name" value="Bacterial exopeptidase dimerisation domain"/>
    <property type="match status" value="1"/>
</dbReference>
<dbReference type="InterPro" id="IPR010159">
    <property type="entry name" value="N-acyl_aa_amidohydrolase"/>
</dbReference>
<dbReference type="Gene3D" id="1.10.150.900">
    <property type="match status" value="1"/>
</dbReference>
<evidence type="ECO:0000256" key="6">
    <source>
        <dbReference type="ARBA" id="ARBA00022801"/>
    </source>
</evidence>
<evidence type="ECO:0000256" key="8">
    <source>
        <dbReference type="ARBA" id="ARBA00029656"/>
    </source>
</evidence>
<dbReference type="GO" id="GO:0046872">
    <property type="term" value="F:metal ion binding"/>
    <property type="evidence" value="ECO:0007669"/>
    <property type="project" value="UniProtKB-KW"/>
</dbReference>
<dbReference type="Gene3D" id="3.40.630.10">
    <property type="entry name" value="Zn peptidases"/>
    <property type="match status" value="1"/>
</dbReference>
<gene>
    <name evidence="13" type="ORF">BB558_006260</name>
    <name evidence="12" type="ORF">BB558_007312</name>
</gene>
<dbReference type="InterPro" id="IPR036264">
    <property type="entry name" value="Bact_exopeptidase_dim_dom"/>
</dbReference>
<dbReference type="InterPro" id="IPR052083">
    <property type="entry name" value="Aminoacylase-1_M20A"/>
</dbReference>
<feature type="binding site" evidence="10">
    <location>
        <position position="113"/>
    </location>
    <ligand>
        <name>Zn(2+)</name>
        <dbReference type="ChEBI" id="CHEBI:29105"/>
        <label>1</label>
    </ligand>
</feature>
<dbReference type="Gene3D" id="3.30.70.360">
    <property type="match status" value="1"/>
</dbReference>
<comment type="similarity">
    <text evidence="2">Belongs to the peptidase M20A family.</text>
</comment>
<dbReference type="SUPFAM" id="SSF53187">
    <property type="entry name" value="Zn-dependent exopeptidases"/>
    <property type="match status" value="1"/>
</dbReference>
<dbReference type="Pfam" id="PF07687">
    <property type="entry name" value="M20_dimer"/>
    <property type="match status" value="1"/>
</dbReference>
<dbReference type="AlphaFoldDB" id="A0A2U1IYG5"/>
<reference evidence="13 14" key="1">
    <citation type="journal article" date="2018" name="MBio">
        <title>Comparative Genomics Reveals the Core Gene Toolbox for the Fungus-Insect Symbiosis.</title>
        <authorList>
            <person name="Wang Y."/>
            <person name="Stata M."/>
            <person name="Wang W."/>
            <person name="Stajich J.E."/>
            <person name="White M.M."/>
            <person name="Moncalvo J.M."/>
        </authorList>
    </citation>
    <scope>NUCLEOTIDE SEQUENCE [LARGE SCALE GENOMIC DNA]</scope>
    <source>
        <strain evidence="13 14">AUS-126-30</strain>
    </source>
</reference>
<evidence type="ECO:0000256" key="1">
    <source>
        <dbReference type="ARBA" id="ARBA00004496"/>
    </source>
</evidence>
<dbReference type="PIRSF" id="PIRSF036696">
    <property type="entry name" value="ACY-1"/>
    <property type="match status" value="1"/>
</dbReference>
<feature type="binding site" evidence="10">
    <location>
        <position position="375"/>
    </location>
    <ligand>
        <name>Zn(2+)</name>
        <dbReference type="ChEBI" id="CHEBI:29105"/>
        <label>2</label>
    </ligand>
</feature>
<protein>
    <recommendedName>
        <fullName evidence="3">N-acyl-aliphatic-L-amino acid amidohydrolase</fullName>
        <ecNumber evidence="3">3.5.1.14</ecNumber>
    </recommendedName>
    <alternativeName>
        <fullName evidence="8">N-acyl-L-amino-acid amidohydrolase</fullName>
    </alternativeName>
</protein>
<feature type="binding site" evidence="10">
    <location>
        <position position="113"/>
    </location>
    <ligand>
        <name>Zn(2+)</name>
        <dbReference type="ChEBI" id="CHEBI:29105"/>
        <label>2</label>
    </ligand>
</feature>
<evidence type="ECO:0000256" key="4">
    <source>
        <dbReference type="ARBA" id="ARBA00022490"/>
    </source>
</evidence>
<dbReference type="GO" id="GO:0006520">
    <property type="term" value="P:amino acid metabolic process"/>
    <property type="evidence" value="ECO:0007669"/>
    <property type="project" value="InterPro"/>
</dbReference>
<evidence type="ECO:0000256" key="2">
    <source>
        <dbReference type="ARBA" id="ARBA00006247"/>
    </source>
</evidence>
<dbReference type="NCBIfam" id="TIGR01880">
    <property type="entry name" value="Ac-peptdase-euk"/>
    <property type="match status" value="1"/>
</dbReference>
<comment type="cofactor">
    <cofactor evidence="10">
        <name>Zn(2+)</name>
        <dbReference type="ChEBI" id="CHEBI:29105"/>
    </cofactor>
    <text evidence="10">Binds 2 Zn(2+) ions per subunit.</text>
</comment>
<evidence type="ECO:0000313" key="13">
    <source>
        <dbReference type="EMBL" id="PVZ97772.1"/>
    </source>
</evidence>
<feature type="binding site" evidence="10">
    <location>
        <position position="175"/>
    </location>
    <ligand>
        <name>Zn(2+)</name>
        <dbReference type="ChEBI" id="CHEBI:29105"/>
        <label>1</label>
    </ligand>
</feature>
<dbReference type="GO" id="GO:0005737">
    <property type="term" value="C:cytoplasm"/>
    <property type="evidence" value="ECO:0007669"/>
    <property type="project" value="UniProtKB-SubCell"/>
</dbReference>
<feature type="domain" description="Peptidase M20 dimerisation" evidence="11">
    <location>
        <begin position="188"/>
        <end position="303"/>
    </location>
</feature>
<evidence type="ECO:0000313" key="12">
    <source>
        <dbReference type="EMBL" id="PVZ96759.1"/>
    </source>
</evidence>
<keyword evidence="7 10" id="KW-0862">Zinc</keyword>
<feature type="active site" evidence="9">
    <location>
        <position position="78"/>
    </location>
</feature>
<evidence type="ECO:0000256" key="9">
    <source>
        <dbReference type="PIRSR" id="PIRSR036696-1"/>
    </source>
</evidence>
<dbReference type="PROSITE" id="PS00758">
    <property type="entry name" value="ARGE_DAPE_CPG2_1"/>
    <property type="match status" value="1"/>
</dbReference>
<sequence length="405" mass="45684">MTIDEPASVTRFRDYLKIRTENPNPAYYECTEFLIKQANEIGLEHQVIEPVKGKPIVILRLPGSDPSLKSIMLGSHTDVVPVFEEFWDYPPFAAVRVPTEDGDFKIYARGSQDMKVTGSMHLEAIRNIKNLGKKLARDVYIVFSPDEEIGGADGVQKLVETEEFRKMNVGFDLDEGSPGSDNRYMFYYAERTISQVVFTAHGNTGHGSQFIEGTAIEKLLPIVKTLMNLREENLQKVLKMKEGNSVFNLGQVTTVNLNMFSGGKQVNVVPATYQATFDIRVTPNVDFEEFQNMLRNLAKEHDVDIEFVLPGQKRTITPLDRNNKLIDAFFKSLEQIGIEPVPIITPGATDARHIRPKGVPVFGFCPMINHPRMAHQHNEHVIESQYLSGIKVFTQLVQDLANTQD</sequence>
<organism evidence="13 14">
    <name type="scientific">Smittium angustum</name>
    <dbReference type="NCBI Taxonomy" id="133377"/>
    <lineage>
        <taxon>Eukaryota</taxon>
        <taxon>Fungi</taxon>
        <taxon>Fungi incertae sedis</taxon>
        <taxon>Zoopagomycota</taxon>
        <taxon>Kickxellomycotina</taxon>
        <taxon>Harpellomycetes</taxon>
        <taxon>Harpellales</taxon>
        <taxon>Legeriomycetaceae</taxon>
        <taxon>Smittium</taxon>
    </lineage>
</organism>
<evidence type="ECO:0000313" key="14">
    <source>
        <dbReference type="Proteomes" id="UP000245591"/>
    </source>
</evidence>
<dbReference type="EMBL" id="MBFU01000733">
    <property type="protein sequence ID" value="PVZ97772.1"/>
    <property type="molecule type" value="Genomic_DNA"/>
</dbReference>
<dbReference type="InterPro" id="IPR001261">
    <property type="entry name" value="ArgE/DapE_CS"/>
</dbReference>
<dbReference type="GO" id="GO:0004046">
    <property type="term" value="F:aminoacylase activity"/>
    <property type="evidence" value="ECO:0007669"/>
    <property type="project" value="UniProtKB-EC"/>
</dbReference>
<dbReference type="EMBL" id="MBFU01001135">
    <property type="protein sequence ID" value="PVZ96759.1"/>
    <property type="molecule type" value="Genomic_DNA"/>
</dbReference>